<dbReference type="EMBL" id="MT141295">
    <property type="protein sequence ID" value="QJA57854.1"/>
    <property type="molecule type" value="Genomic_DNA"/>
</dbReference>
<evidence type="ECO:0000313" key="4">
    <source>
        <dbReference type="EMBL" id="QJB03274.1"/>
    </source>
</evidence>
<dbReference type="EMBL" id="MT144804">
    <property type="protein sequence ID" value="QJH99708.1"/>
    <property type="molecule type" value="Genomic_DNA"/>
</dbReference>
<organism evidence="3">
    <name type="scientific">viral metagenome</name>
    <dbReference type="NCBI Taxonomy" id="1070528"/>
    <lineage>
        <taxon>unclassified sequences</taxon>
        <taxon>metagenomes</taxon>
        <taxon>organismal metagenomes</taxon>
    </lineage>
</organism>
<dbReference type="EMBL" id="MT143835">
    <property type="protein sequence ID" value="QJB03274.1"/>
    <property type="molecule type" value="Genomic_DNA"/>
</dbReference>
<sequence length="166" mass="18198">MTAAMGGAVEIIRKGVAKYPKSTEANKPGRWSVKTKKPMGYYERGKGWWYPVKRKATLGPKPKKSFGSLRAAKVIRETSPVVGYRLSIAESEVLGKSWTTKVSPISGGVRGTIGTRASYAPFVQDKIKQASLHAARGWPTVQEVLGKNAERIAKLFQAALRRILGR</sequence>
<name>A0A6M3M5K5_9ZZZZ</name>
<accession>A0A6M3M5K5</accession>
<dbReference type="AlphaFoldDB" id="A0A6M3M5K5"/>
<dbReference type="EMBL" id="MT142394">
    <property type="protein sequence ID" value="QJA79768.1"/>
    <property type="molecule type" value="Genomic_DNA"/>
</dbReference>
<evidence type="ECO:0000313" key="3">
    <source>
        <dbReference type="EMBL" id="QJB00526.1"/>
    </source>
</evidence>
<evidence type="ECO:0000313" key="1">
    <source>
        <dbReference type="EMBL" id="QJA57854.1"/>
    </source>
</evidence>
<evidence type="ECO:0000313" key="2">
    <source>
        <dbReference type="EMBL" id="QJA79768.1"/>
    </source>
</evidence>
<gene>
    <name evidence="3" type="ORF">MM171A00427_0022</name>
    <name evidence="4" type="ORF">MM171B00824_0009</name>
    <name evidence="2" type="ORF">MM415A00829_0009</name>
    <name evidence="1" type="ORF">MM415B01545_0002</name>
    <name evidence="5" type="ORF">TM448B01661_0004</name>
</gene>
<reference evidence="3" key="1">
    <citation type="submission" date="2020-03" db="EMBL/GenBank/DDBJ databases">
        <title>The deep terrestrial virosphere.</title>
        <authorList>
            <person name="Holmfeldt K."/>
            <person name="Nilsson E."/>
            <person name="Simone D."/>
            <person name="Lopez-Fernandez M."/>
            <person name="Wu X."/>
            <person name="de Brujin I."/>
            <person name="Lundin D."/>
            <person name="Andersson A."/>
            <person name="Bertilsson S."/>
            <person name="Dopson M."/>
        </authorList>
    </citation>
    <scope>NUCLEOTIDE SEQUENCE</scope>
    <source>
        <strain evidence="3">MM171A00427</strain>
        <strain evidence="4">MM171B00824</strain>
        <strain evidence="2">MM415A00829</strain>
        <strain evidence="1">MM415B01545</strain>
        <strain evidence="5">TM448B01661</strain>
    </source>
</reference>
<evidence type="ECO:0000313" key="5">
    <source>
        <dbReference type="EMBL" id="QJH99708.1"/>
    </source>
</evidence>
<protein>
    <submittedName>
        <fullName evidence="3">Uncharacterized protein</fullName>
    </submittedName>
</protein>
<proteinExistence type="predicted"/>
<dbReference type="EMBL" id="MT143695">
    <property type="protein sequence ID" value="QJB00526.1"/>
    <property type="molecule type" value="Genomic_DNA"/>
</dbReference>